<evidence type="ECO:0000313" key="1">
    <source>
        <dbReference type="EMBL" id="CAK0791939.1"/>
    </source>
</evidence>
<reference evidence="1" key="1">
    <citation type="submission" date="2023-10" db="EMBL/GenBank/DDBJ databases">
        <authorList>
            <person name="Chen Y."/>
            <person name="Shah S."/>
            <person name="Dougan E. K."/>
            <person name="Thang M."/>
            <person name="Chan C."/>
        </authorList>
    </citation>
    <scope>NUCLEOTIDE SEQUENCE [LARGE SCALE GENOMIC DNA]</scope>
</reference>
<comment type="caution">
    <text evidence="1">The sequence shown here is derived from an EMBL/GenBank/DDBJ whole genome shotgun (WGS) entry which is preliminary data.</text>
</comment>
<dbReference type="Proteomes" id="UP001189429">
    <property type="component" value="Unassembled WGS sequence"/>
</dbReference>
<gene>
    <name evidence="1" type="ORF">PCOR1329_LOCUS2705</name>
</gene>
<organism evidence="1 2">
    <name type="scientific">Prorocentrum cordatum</name>
    <dbReference type="NCBI Taxonomy" id="2364126"/>
    <lineage>
        <taxon>Eukaryota</taxon>
        <taxon>Sar</taxon>
        <taxon>Alveolata</taxon>
        <taxon>Dinophyceae</taxon>
        <taxon>Prorocentrales</taxon>
        <taxon>Prorocentraceae</taxon>
        <taxon>Prorocentrum</taxon>
    </lineage>
</organism>
<protein>
    <recommendedName>
        <fullName evidence="3">Secreted protein</fullName>
    </recommendedName>
</protein>
<keyword evidence="2" id="KW-1185">Reference proteome</keyword>
<evidence type="ECO:0000313" key="2">
    <source>
        <dbReference type="Proteomes" id="UP001189429"/>
    </source>
</evidence>
<evidence type="ECO:0008006" key="3">
    <source>
        <dbReference type="Google" id="ProtNLM"/>
    </source>
</evidence>
<sequence length="147" mass="16339">MSRTPLPWPMWAALALQLVRHGHRLAAIAVLVMVETYLRPSELLSPRRRSLLPPARGGLSKRSLLLFPGAKGIARSKTGDADDAVVMDSVRTHWLSYLPSRLSVGPEGVRIFPWGCNQFYHMFVHPAGEGSSRECLCRFLFADDSIA</sequence>
<name>A0ABN9PJY2_9DINO</name>
<proteinExistence type="predicted"/>
<dbReference type="EMBL" id="CAUYUJ010000681">
    <property type="protein sequence ID" value="CAK0791939.1"/>
    <property type="molecule type" value="Genomic_DNA"/>
</dbReference>
<accession>A0ABN9PJY2</accession>